<keyword evidence="2" id="KW-0238">DNA-binding</keyword>
<dbReference type="Gene3D" id="3.30.70.920">
    <property type="match status" value="2"/>
</dbReference>
<evidence type="ECO:0000256" key="2">
    <source>
        <dbReference type="ARBA" id="ARBA00023125"/>
    </source>
</evidence>
<dbReference type="PROSITE" id="PS50956">
    <property type="entry name" value="HTH_ASNC_2"/>
    <property type="match status" value="1"/>
</dbReference>
<protein>
    <submittedName>
        <fullName evidence="5">AsnC family transcriptional regulator</fullName>
    </submittedName>
</protein>
<dbReference type="RefSeq" id="WP_345603498.1">
    <property type="nucleotide sequence ID" value="NZ_BAABJO010000003.1"/>
</dbReference>
<dbReference type="Pfam" id="PF01037">
    <property type="entry name" value="AsnC_trans_reg"/>
    <property type="match status" value="2"/>
</dbReference>
<dbReference type="InterPro" id="IPR036388">
    <property type="entry name" value="WH-like_DNA-bd_sf"/>
</dbReference>
<organism evidence="5 6">
    <name type="scientific">Pseudonocardia adelaidensis</name>
    <dbReference type="NCBI Taxonomy" id="648754"/>
    <lineage>
        <taxon>Bacteria</taxon>
        <taxon>Bacillati</taxon>
        <taxon>Actinomycetota</taxon>
        <taxon>Actinomycetes</taxon>
        <taxon>Pseudonocardiales</taxon>
        <taxon>Pseudonocardiaceae</taxon>
        <taxon>Pseudonocardia</taxon>
    </lineage>
</organism>
<feature type="domain" description="HTH asnC-type" evidence="4">
    <location>
        <begin position="177"/>
        <end position="237"/>
    </location>
</feature>
<dbReference type="Pfam" id="PF13404">
    <property type="entry name" value="HTH_AsnC-type"/>
    <property type="match status" value="2"/>
</dbReference>
<dbReference type="SMART" id="SM00344">
    <property type="entry name" value="HTH_ASNC"/>
    <property type="match status" value="2"/>
</dbReference>
<keyword evidence="3" id="KW-0804">Transcription</keyword>
<reference evidence="6" key="1">
    <citation type="journal article" date="2019" name="Int. J. Syst. Evol. Microbiol.">
        <title>The Global Catalogue of Microorganisms (GCM) 10K type strain sequencing project: providing services to taxonomists for standard genome sequencing and annotation.</title>
        <authorList>
            <consortium name="The Broad Institute Genomics Platform"/>
            <consortium name="The Broad Institute Genome Sequencing Center for Infectious Disease"/>
            <person name="Wu L."/>
            <person name="Ma J."/>
        </authorList>
    </citation>
    <scope>NUCLEOTIDE SEQUENCE [LARGE SCALE GENOMIC DNA]</scope>
    <source>
        <strain evidence="6">JCM 18302</strain>
    </source>
</reference>
<dbReference type="InterPro" id="IPR000485">
    <property type="entry name" value="AsnC-type_HTH_dom"/>
</dbReference>
<evidence type="ECO:0000256" key="1">
    <source>
        <dbReference type="ARBA" id="ARBA00023015"/>
    </source>
</evidence>
<gene>
    <name evidence="5" type="ORF">GCM10023320_09310</name>
</gene>
<dbReference type="SUPFAM" id="SSF46785">
    <property type="entry name" value="Winged helix' DNA-binding domain"/>
    <property type="match status" value="1"/>
</dbReference>
<dbReference type="PRINTS" id="PR00033">
    <property type="entry name" value="HTHASNC"/>
</dbReference>
<evidence type="ECO:0000259" key="4">
    <source>
        <dbReference type="PROSITE" id="PS50956"/>
    </source>
</evidence>
<dbReference type="InterPro" id="IPR011008">
    <property type="entry name" value="Dimeric_a/b-barrel"/>
</dbReference>
<keyword evidence="1" id="KW-0805">Transcription regulation</keyword>
<name>A0ABP9NF06_9PSEU</name>
<dbReference type="InterPro" id="IPR036390">
    <property type="entry name" value="WH_DNA-bd_sf"/>
</dbReference>
<keyword evidence="6" id="KW-1185">Reference proteome</keyword>
<accession>A0ABP9NF06</accession>
<dbReference type="PANTHER" id="PTHR30154">
    <property type="entry name" value="LEUCINE-RESPONSIVE REGULATORY PROTEIN"/>
    <property type="match status" value="1"/>
</dbReference>
<dbReference type="Proteomes" id="UP001500804">
    <property type="component" value="Unassembled WGS sequence"/>
</dbReference>
<dbReference type="EMBL" id="BAABJO010000003">
    <property type="protein sequence ID" value="GAA5113540.1"/>
    <property type="molecule type" value="Genomic_DNA"/>
</dbReference>
<evidence type="ECO:0000313" key="6">
    <source>
        <dbReference type="Proteomes" id="UP001500804"/>
    </source>
</evidence>
<dbReference type="InterPro" id="IPR019887">
    <property type="entry name" value="Tscrpt_reg_AsnC/Lrp_C"/>
</dbReference>
<dbReference type="SUPFAM" id="SSF54909">
    <property type="entry name" value="Dimeric alpha+beta barrel"/>
    <property type="match status" value="2"/>
</dbReference>
<dbReference type="Gene3D" id="1.10.10.10">
    <property type="entry name" value="Winged helix-like DNA-binding domain superfamily/Winged helix DNA-binding domain"/>
    <property type="match status" value="2"/>
</dbReference>
<evidence type="ECO:0000256" key="3">
    <source>
        <dbReference type="ARBA" id="ARBA00023163"/>
    </source>
</evidence>
<comment type="caution">
    <text evidence="5">The sequence shown here is derived from an EMBL/GenBank/DDBJ whole genome shotgun (WGS) entry which is preliminary data.</text>
</comment>
<dbReference type="InterPro" id="IPR019888">
    <property type="entry name" value="Tscrpt_reg_AsnC-like"/>
</dbReference>
<proteinExistence type="predicted"/>
<dbReference type="PANTHER" id="PTHR30154:SF34">
    <property type="entry name" value="TRANSCRIPTIONAL REGULATOR AZLB"/>
    <property type="match status" value="1"/>
</dbReference>
<evidence type="ECO:0000313" key="5">
    <source>
        <dbReference type="EMBL" id="GAA5113540.1"/>
    </source>
</evidence>
<sequence length="339" mass="36793">MDELDRRVIAALIAHPRASWPAVARAVQASEATVSRRAARILGTELVHVAATLDVLATGRGVPVFVRVRCEPAKAVGVANALTGWPSVRFVSLVSGAADCLLEIVAADRNDLLELTLLRLPELDGVIGSSSEVVLRRFTTGVGWTPGFLAPEAVAALRAERIDRWDRAQPTELAPPLTDVDEVLVAALAEDGRIRWRELAGRAGIMESTARRRVENLCRSGAIRFRTIVEPETLGLPVTAFLWLRVDPRRVDAVAEELIRHPEVMLLCATAGEHTMCGEVAVAEYRDLHRFLTGTLGGIAGIRDVDVTLGLRTLKRASIVRPWYPGAVEPGTSEIVDHV</sequence>